<dbReference type="Gene3D" id="3.30.230.10">
    <property type="match status" value="1"/>
</dbReference>
<sequence>MTKTYYSHGKLLLTSEYLVLDGANALAIPTKLGQKMTVADTDKLGIRWKSVPSNGSVWFEYHFDLETLNSKNFKSENPVVQTLGNILIAVQNQDGSFFGKANGASIVSTLEFPRNWGLGSSSTLIANIAQWASVDAYRLLEDTFGGSGYDIACATAKRPIIFKKENEKVHIEESTFNPPFKDELFFVHLNQKQNSRESINHYRTTPKADLKKEVAYFSELTQKIIHCENISIFKALITEHEERLSRIIKTPTVKSKLFSKYQGAIKSLGGWGGDFIMVTGQKKDMRYFEEKGFHTILSYEEMILHEPSSHH</sequence>
<name>A0A3M0FVR0_9FLAO</name>
<accession>A0A3M0FVR0</accession>
<dbReference type="Proteomes" id="UP000281985">
    <property type="component" value="Unassembled WGS sequence"/>
</dbReference>
<dbReference type="SUPFAM" id="SSF54211">
    <property type="entry name" value="Ribosomal protein S5 domain 2-like"/>
    <property type="match status" value="1"/>
</dbReference>
<dbReference type="AlphaFoldDB" id="A0A3M0FVR0"/>
<reference evidence="1 2" key="1">
    <citation type="submission" date="2018-10" db="EMBL/GenBank/DDBJ databases">
        <title>Dokdonia luteus sp. nov., isolated from sea water.</title>
        <authorList>
            <person name="Zhou L.Y."/>
            <person name="Du Z.J."/>
        </authorList>
    </citation>
    <scope>NUCLEOTIDE SEQUENCE [LARGE SCALE GENOMIC DNA]</scope>
    <source>
        <strain evidence="1 2">SH27</strain>
    </source>
</reference>
<evidence type="ECO:0000313" key="1">
    <source>
        <dbReference type="EMBL" id="RMB56774.1"/>
    </source>
</evidence>
<dbReference type="OrthoDB" id="5288719at2"/>
<proteinExistence type="predicted"/>
<comment type="caution">
    <text evidence="1">The sequence shown here is derived from an EMBL/GenBank/DDBJ whole genome shotgun (WGS) entry which is preliminary data.</text>
</comment>
<keyword evidence="1" id="KW-0418">Kinase</keyword>
<dbReference type="InterPro" id="IPR020568">
    <property type="entry name" value="Ribosomal_Su5_D2-typ_SF"/>
</dbReference>
<dbReference type="InterPro" id="IPR014721">
    <property type="entry name" value="Ribsml_uS5_D2-typ_fold_subgr"/>
</dbReference>
<dbReference type="InterPro" id="IPR047765">
    <property type="entry name" value="GHMP_GYDIA-like"/>
</dbReference>
<gene>
    <name evidence="1" type="ORF">EAX61_13310</name>
</gene>
<protein>
    <submittedName>
        <fullName evidence="1">GHMP kinase</fullName>
    </submittedName>
</protein>
<organism evidence="1 2">
    <name type="scientific">Dokdonia sinensis</name>
    <dbReference type="NCBI Taxonomy" id="2479847"/>
    <lineage>
        <taxon>Bacteria</taxon>
        <taxon>Pseudomonadati</taxon>
        <taxon>Bacteroidota</taxon>
        <taxon>Flavobacteriia</taxon>
        <taxon>Flavobacteriales</taxon>
        <taxon>Flavobacteriaceae</taxon>
        <taxon>Dokdonia</taxon>
    </lineage>
</organism>
<keyword evidence="1" id="KW-0808">Transferase</keyword>
<keyword evidence="2" id="KW-1185">Reference proteome</keyword>
<evidence type="ECO:0000313" key="2">
    <source>
        <dbReference type="Proteomes" id="UP000281985"/>
    </source>
</evidence>
<dbReference type="EMBL" id="REFV01000014">
    <property type="protein sequence ID" value="RMB56774.1"/>
    <property type="molecule type" value="Genomic_DNA"/>
</dbReference>
<dbReference type="RefSeq" id="WP_121918194.1">
    <property type="nucleotide sequence ID" value="NZ_REFV01000014.1"/>
</dbReference>
<dbReference type="GO" id="GO:0016301">
    <property type="term" value="F:kinase activity"/>
    <property type="evidence" value="ECO:0007669"/>
    <property type="project" value="UniProtKB-KW"/>
</dbReference>
<dbReference type="NCBIfam" id="NF040656">
    <property type="entry name" value="GHMP_GYDIA"/>
    <property type="match status" value="1"/>
</dbReference>